<evidence type="ECO:0000313" key="2">
    <source>
        <dbReference type="Proteomes" id="UP000265618"/>
    </source>
</evidence>
<organism evidence="1 2">
    <name type="scientific">Kipferlia bialata</name>
    <dbReference type="NCBI Taxonomy" id="797122"/>
    <lineage>
        <taxon>Eukaryota</taxon>
        <taxon>Metamonada</taxon>
        <taxon>Carpediemonas-like organisms</taxon>
        <taxon>Kipferlia</taxon>
    </lineage>
</organism>
<accession>A0A391NUZ9</accession>
<gene>
    <name evidence="1" type="ORF">KIPB_015943</name>
</gene>
<dbReference type="EMBL" id="BDIP01009323">
    <property type="protein sequence ID" value="GCA64991.1"/>
    <property type="molecule type" value="Genomic_DNA"/>
</dbReference>
<name>A0A391NUZ9_9EUKA</name>
<comment type="caution">
    <text evidence="1">The sequence shown here is derived from an EMBL/GenBank/DDBJ whole genome shotgun (WGS) entry which is preliminary data.</text>
</comment>
<feature type="non-terminal residue" evidence="1">
    <location>
        <position position="1"/>
    </location>
</feature>
<protein>
    <submittedName>
        <fullName evidence="1">Uncharacterized protein</fullName>
    </submittedName>
</protein>
<dbReference type="Proteomes" id="UP000265618">
    <property type="component" value="Unassembled WGS sequence"/>
</dbReference>
<sequence length="38" mass="4146">RAEPVTPTEVGKDTVIVTLPFKLLDGASPSLTRWYSTV</sequence>
<evidence type="ECO:0000313" key="1">
    <source>
        <dbReference type="EMBL" id="GCA64991.1"/>
    </source>
</evidence>
<proteinExistence type="predicted"/>
<dbReference type="AlphaFoldDB" id="A0A391NUZ9"/>
<keyword evidence="2" id="KW-1185">Reference proteome</keyword>
<reference evidence="1 2" key="1">
    <citation type="journal article" date="2018" name="PLoS ONE">
        <title>The draft genome of Kipferlia bialata reveals reductive genome evolution in fornicate parasites.</title>
        <authorList>
            <person name="Tanifuji G."/>
            <person name="Takabayashi S."/>
            <person name="Kume K."/>
            <person name="Takagi M."/>
            <person name="Nakayama T."/>
            <person name="Kamikawa R."/>
            <person name="Inagaki Y."/>
            <person name="Hashimoto T."/>
        </authorList>
    </citation>
    <scope>NUCLEOTIDE SEQUENCE [LARGE SCALE GENOMIC DNA]</scope>
    <source>
        <strain evidence="1">NY0173</strain>
    </source>
</reference>